<keyword evidence="2" id="KW-0813">Transport</keyword>
<keyword evidence="3" id="KW-0963">Cytoplasm</keyword>
<evidence type="ECO:0000256" key="2">
    <source>
        <dbReference type="ARBA" id="ARBA00022448"/>
    </source>
</evidence>
<dbReference type="InterPro" id="IPR000547">
    <property type="entry name" value="Clathrin_H-chain/VPS_repeat"/>
</dbReference>
<proteinExistence type="predicted"/>
<evidence type="ECO:0000313" key="7">
    <source>
        <dbReference type="EMBL" id="CAH3031033.1"/>
    </source>
</evidence>
<accession>A0AAU9VIP2</accession>
<organism evidence="7 8">
    <name type="scientific">Pocillopora meandrina</name>
    <dbReference type="NCBI Taxonomy" id="46732"/>
    <lineage>
        <taxon>Eukaryota</taxon>
        <taxon>Metazoa</taxon>
        <taxon>Cnidaria</taxon>
        <taxon>Anthozoa</taxon>
        <taxon>Hexacorallia</taxon>
        <taxon>Scleractinia</taxon>
        <taxon>Astrocoeniina</taxon>
        <taxon>Pocilloporidae</taxon>
        <taxon>Pocillopora</taxon>
    </lineage>
</organism>
<dbReference type="PROSITE" id="PS50219">
    <property type="entry name" value="CNH"/>
    <property type="match status" value="1"/>
</dbReference>
<sequence length="900" mass="102559">MTGQNNMAEFYGSSANYESQAKMSFRAFEIAPVIERIVTTSVDRPKTVECLDCAAQNLYIGTSDCFVLNYVIDEGVSPLGKTTFQSRLQACKHLGMKKPIQQVLTAPAINRLLVLCDGSILMFTMFGMEFLATGFKDRFKGVTAICRNDNPNMFDPFAVEVCMSLSKKKAIHILSVTEDRITLLKEIPLPEPPLHMAVDGGSICVALANQHRYCLVNILSGKVQELFHYEAEVTKGLVMGVGMEEFLLNGPTDVMGMFVTSEGTSQRAPLSWSERLLALGYSFPYTVALGANSISVHSIIGQDQKSQKQSLIFKGGRLLLNYDNQVFVCSSREVYCLVQLSFRKQVQMLLNEKRVSEALQLAHVAMETATGPQRDEKILQRTQQQAGFIYMAEGYFTEARSLMKEGGLDPRELIILFPDLLSSNWKYLPSREITELSALVKGSKQFLAEAKLFLMQFLEETRESAEDSGYKEEVDTALVKLYTQINSPDLLRLVSNRNACTVADTISCLQKHERYHALALFYDYHKQPVEAIAVWKRLIQEDIRDRNFPGINYVAKYLSRLQDSELLWNNVPWLLAKNQEIAVKVFTDRPTDYQPNDEKMKPDLIVEYLQRFPVALQYYLEYLVYDRKFEKEKYHTHLALLYLEEVLKMRRDPSCSQDNLDKQRVKLRAMLEWSSLYRVALLLSKINDDSDLDAEAAILYGKMEQYNKALKILVYKLEDFSEAERFCELHSKGKDRNFRMKLFQTLLEVYLSPDEDHEPLIAPAVALLNSHMCDFDTAEAMKLIPDEWSIGVISQFLCGSVRSSLHKSRTSKILSSLARGENLKMRSSHMISHKAKFSVTEEKLCQACRRPFNDPAVARYPNGVTTHIHCARNKTVCPVTGHVFSSKEQHRDEVNKDDRV</sequence>
<evidence type="ECO:0000259" key="6">
    <source>
        <dbReference type="PROSITE" id="PS50219"/>
    </source>
</evidence>
<evidence type="ECO:0000256" key="3">
    <source>
        <dbReference type="ARBA" id="ARBA00022490"/>
    </source>
</evidence>
<dbReference type="Pfam" id="PF10366">
    <property type="entry name" value="Vps39_1"/>
    <property type="match status" value="1"/>
</dbReference>
<dbReference type="GO" id="GO:0016020">
    <property type="term" value="C:membrane"/>
    <property type="evidence" value="ECO:0007669"/>
    <property type="project" value="TreeGrafter"/>
</dbReference>
<dbReference type="Pfam" id="PF10367">
    <property type="entry name" value="zf-Vps39_C"/>
    <property type="match status" value="1"/>
</dbReference>
<dbReference type="InterPro" id="IPR019453">
    <property type="entry name" value="VPS39/TGFA1_Znf"/>
</dbReference>
<dbReference type="AlphaFoldDB" id="A0AAU9VIP2"/>
<dbReference type="InterPro" id="IPR032914">
    <property type="entry name" value="Vam6/VPS39/TRAP1"/>
</dbReference>
<dbReference type="EMBL" id="CALNXJ010000001">
    <property type="protein sequence ID" value="CAH3031033.1"/>
    <property type="molecule type" value="Genomic_DNA"/>
</dbReference>
<dbReference type="PROSITE" id="PS50236">
    <property type="entry name" value="CHCR"/>
    <property type="match status" value="1"/>
</dbReference>
<evidence type="ECO:0000256" key="5">
    <source>
        <dbReference type="PROSITE-ProRule" id="PRU01006"/>
    </source>
</evidence>
<dbReference type="Proteomes" id="UP001159428">
    <property type="component" value="Unassembled WGS sequence"/>
</dbReference>
<dbReference type="PANTHER" id="PTHR12894">
    <property type="entry name" value="CNH DOMAIN CONTAINING"/>
    <property type="match status" value="1"/>
</dbReference>
<dbReference type="GO" id="GO:0005737">
    <property type="term" value="C:cytoplasm"/>
    <property type="evidence" value="ECO:0007669"/>
    <property type="project" value="UniProtKB-SubCell"/>
</dbReference>
<dbReference type="GO" id="GO:0034058">
    <property type="term" value="P:endosomal vesicle fusion"/>
    <property type="evidence" value="ECO:0007669"/>
    <property type="project" value="TreeGrafter"/>
</dbReference>
<dbReference type="PANTHER" id="PTHR12894:SF27">
    <property type="entry name" value="TRANSFORMING GROWTH FACTOR-BETA RECEPTOR-ASSOCIATED PROTEIN 1"/>
    <property type="match status" value="1"/>
</dbReference>
<reference evidence="7 8" key="1">
    <citation type="submission" date="2022-05" db="EMBL/GenBank/DDBJ databases">
        <authorList>
            <consortium name="Genoscope - CEA"/>
            <person name="William W."/>
        </authorList>
    </citation>
    <scope>NUCLEOTIDE SEQUENCE [LARGE SCALE GENOMIC DNA]</scope>
</reference>
<keyword evidence="4" id="KW-0653">Protein transport</keyword>
<protein>
    <recommendedName>
        <fullName evidence="6">CNH domain-containing protein</fullName>
    </recommendedName>
</protein>
<comment type="subcellular location">
    <subcellularLocation>
        <location evidence="1">Cytoplasm</location>
    </subcellularLocation>
</comment>
<evidence type="ECO:0000256" key="1">
    <source>
        <dbReference type="ARBA" id="ARBA00004496"/>
    </source>
</evidence>
<name>A0AAU9VIP2_9CNID</name>
<dbReference type="GO" id="GO:0006914">
    <property type="term" value="P:autophagy"/>
    <property type="evidence" value="ECO:0007669"/>
    <property type="project" value="TreeGrafter"/>
</dbReference>
<keyword evidence="8" id="KW-1185">Reference proteome</keyword>
<evidence type="ECO:0000313" key="8">
    <source>
        <dbReference type="Proteomes" id="UP001159428"/>
    </source>
</evidence>
<evidence type="ECO:0000256" key="4">
    <source>
        <dbReference type="ARBA" id="ARBA00022927"/>
    </source>
</evidence>
<gene>
    <name evidence="7" type="ORF">PMEA_00000484</name>
</gene>
<dbReference type="GO" id="GO:0006886">
    <property type="term" value="P:intracellular protein transport"/>
    <property type="evidence" value="ECO:0007669"/>
    <property type="project" value="UniProtKB-UniRule"/>
</dbReference>
<feature type="repeat" description="CHCR" evidence="5">
    <location>
        <begin position="590"/>
        <end position="755"/>
    </location>
</feature>
<dbReference type="Pfam" id="PF00780">
    <property type="entry name" value="CNH"/>
    <property type="match status" value="1"/>
</dbReference>
<dbReference type="InterPro" id="IPR001180">
    <property type="entry name" value="CNH_dom"/>
</dbReference>
<dbReference type="InterPro" id="IPR019452">
    <property type="entry name" value="VPS39/TGF_beta_rcpt-assoc_1"/>
</dbReference>
<comment type="caution">
    <text evidence="7">The sequence shown here is derived from an EMBL/GenBank/DDBJ whole genome shotgun (WGS) entry which is preliminary data.</text>
</comment>
<feature type="domain" description="CNH" evidence="6">
    <location>
        <begin position="45"/>
        <end position="326"/>
    </location>
</feature>